<organism evidence="1 2">
    <name type="scientific">Bradyrhizobium lablabi</name>
    <dbReference type="NCBI Taxonomy" id="722472"/>
    <lineage>
        <taxon>Bacteria</taxon>
        <taxon>Pseudomonadati</taxon>
        <taxon>Pseudomonadota</taxon>
        <taxon>Alphaproteobacteria</taxon>
        <taxon>Hyphomicrobiales</taxon>
        <taxon>Nitrobacteraceae</taxon>
        <taxon>Bradyrhizobium</taxon>
    </lineage>
</organism>
<dbReference type="AlphaFoldDB" id="A0A1M7GEK2"/>
<proteinExistence type="predicted"/>
<name>A0A1M7GEK2_9BRAD</name>
<protein>
    <submittedName>
        <fullName evidence="1">Uncharacterized protein</fullName>
    </submittedName>
</protein>
<sequence length="119" mass="13068">MSMKIPVLGFTFGILVATLIGGVQARDDGRYSLSPLKPWFDSLRSGRGPCCSDADGFALSDPDWESKSGHYRVRVDNEWIDVPDDAVITEPNRVGRTMVWPIKGSLGTSIRCFMPGSMT</sequence>
<gene>
    <name evidence="1" type="ORF">SAMN05444171_6565</name>
</gene>
<accession>A0A1M7GEK2</accession>
<dbReference type="Proteomes" id="UP000183208">
    <property type="component" value="Unassembled WGS sequence"/>
</dbReference>
<evidence type="ECO:0000313" key="1">
    <source>
        <dbReference type="EMBL" id="SEE18419.1"/>
    </source>
</evidence>
<reference evidence="1 2" key="1">
    <citation type="submission" date="2016-10" db="EMBL/GenBank/DDBJ databases">
        <authorList>
            <person name="de Groot N.N."/>
        </authorList>
    </citation>
    <scope>NUCLEOTIDE SEQUENCE [LARGE SCALE GENOMIC DNA]</scope>
    <source>
        <strain evidence="1 2">GAS522</strain>
    </source>
</reference>
<evidence type="ECO:0000313" key="2">
    <source>
        <dbReference type="Proteomes" id="UP000183208"/>
    </source>
</evidence>
<dbReference type="EMBL" id="FNTI01000001">
    <property type="protein sequence ID" value="SEE18419.1"/>
    <property type="molecule type" value="Genomic_DNA"/>
</dbReference>